<proteinExistence type="predicted"/>
<organism evidence="1 2">
    <name type="scientific">Pectinatus cerevisiiphilus</name>
    <dbReference type="NCBI Taxonomy" id="86956"/>
    <lineage>
        <taxon>Bacteria</taxon>
        <taxon>Bacillati</taxon>
        <taxon>Bacillota</taxon>
        <taxon>Negativicutes</taxon>
        <taxon>Selenomonadales</taxon>
        <taxon>Selenomonadaceae</taxon>
        <taxon>Pectinatus</taxon>
    </lineage>
</organism>
<reference evidence="1 2" key="1">
    <citation type="submission" date="2019-03" db="EMBL/GenBank/DDBJ databases">
        <title>Genomic Encyclopedia of Type Strains, Phase IV (KMG-IV): sequencing the most valuable type-strain genomes for metagenomic binning, comparative biology and taxonomic classification.</title>
        <authorList>
            <person name="Goeker M."/>
        </authorList>
    </citation>
    <scope>NUCLEOTIDE SEQUENCE [LARGE SCALE GENOMIC DNA]</scope>
    <source>
        <strain evidence="1 2">DSM 20467</strain>
    </source>
</reference>
<evidence type="ECO:0000313" key="2">
    <source>
        <dbReference type="Proteomes" id="UP000295188"/>
    </source>
</evidence>
<evidence type="ECO:0000313" key="1">
    <source>
        <dbReference type="EMBL" id="TCS77629.1"/>
    </source>
</evidence>
<dbReference type="AlphaFoldDB" id="A0A4R3K4D3"/>
<evidence type="ECO:0008006" key="3">
    <source>
        <dbReference type="Google" id="ProtNLM"/>
    </source>
</evidence>
<gene>
    <name evidence="1" type="ORF">EDC37_11430</name>
</gene>
<sequence length="247" mass="27457">MYMGKEKTKGDFTMKIIYHAQAGNRKALADAISRITGARKVYKGIPSYAYEIDSFTIDREGNLNFDDRTDSEEVENLIEKLAGMGFSAEPTENQAEAPRASVETQQPQMMGITISLPQEGFTDTALENLQKLVASKASLIQKAFGRTSLPIEVKETQIDFPWLDGTEDADVLQARTAFIAALCRTAKNQKRVTAKEKLVENEKYAFRCFLLRLGFIGREYAKERKILLGNLSGSAAFKGGAKHEVSQ</sequence>
<dbReference type="EMBL" id="SMAA01000014">
    <property type="protein sequence ID" value="TCS77629.1"/>
    <property type="molecule type" value="Genomic_DNA"/>
</dbReference>
<accession>A0A4R3K4D3</accession>
<name>A0A4R3K4D3_9FIRM</name>
<protein>
    <recommendedName>
        <fullName evidence="3">Virulence protein</fullName>
    </recommendedName>
</protein>
<comment type="caution">
    <text evidence="1">The sequence shown here is derived from an EMBL/GenBank/DDBJ whole genome shotgun (WGS) entry which is preliminary data.</text>
</comment>
<dbReference type="Proteomes" id="UP000295188">
    <property type="component" value="Unassembled WGS sequence"/>
</dbReference>
<keyword evidence="2" id="KW-1185">Reference proteome</keyword>